<evidence type="ECO:0000313" key="6">
    <source>
        <dbReference type="Proteomes" id="UP000239872"/>
    </source>
</evidence>
<dbReference type="CDD" id="cd02440">
    <property type="entry name" value="AdoMet_MTases"/>
    <property type="match status" value="1"/>
</dbReference>
<dbReference type="GO" id="GO:0005829">
    <property type="term" value="C:cytosol"/>
    <property type="evidence" value="ECO:0007669"/>
    <property type="project" value="TreeGrafter"/>
</dbReference>
<comment type="caution">
    <text evidence="5">The sequence shown here is derived from an EMBL/GenBank/DDBJ whole genome shotgun (WGS) entry which is preliminary data.</text>
</comment>
<dbReference type="PANTHER" id="PTHR45527:SF1">
    <property type="entry name" value="FATTY ACID SYNTHASE"/>
    <property type="match status" value="1"/>
</dbReference>
<dbReference type="GO" id="GO:0009239">
    <property type="term" value="P:enterobactin biosynthetic process"/>
    <property type="evidence" value="ECO:0007669"/>
    <property type="project" value="TreeGrafter"/>
</dbReference>
<dbReference type="InterPro" id="IPR020845">
    <property type="entry name" value="AMP-binding_CS"/>
</dbReference>
<reference evidence="5 6" key="1">
    <citation type="submission" date="2018-01" db="EMBL/GenBank/DDBJ databases">
        <title>A novel member of the phylum Bacteroidetes isolated from glacier ice.</title>
        <authorList>
            <person name="Liu Q."/>
            <person name="Xin Y.-H."/>
        </authorList>
    </citation>
    <scope>NUCLEOTIDE SEQUENCE [LARGE SCALE GENOMIC DNA]</scope>
    <source>
        <strain evidence="5 6">RB1R16</strain>
    </source>
</reference>
<proteinExistence type="predicted"/>
<dbReference type="InterPro" id="IPR001242">
    <property type="entry name" value="Condensation_dom"/>
</dbReference>
<dbReference type="Gene3D" id="3.40.50.980">
    <property type="match status" value="2"/>
</dbReference>
<dbReference type="InterPro" id="IPR023213">
    <property type="entry name" value="CAT-like_dom_sf"/>
</dbReference>
<evidence type="ECO:0000256" key="1">
    <source>
        <dbReference type="ARBA" id="ARBA00022450"/>
    </source>
</evidence>
<dbReference type="Gene3D" id="3.30.559.10">
    <property type="entry name" value="Chloramphenicol acetyltransferase-like domain"/>
    <property type="match status" value="1"/>
</dbReference>
<keyword evidence="1" id="KW-0596">Phosphopantetheine</keyword>
<dbReference type="GO" id="GO:0009366">
    <property type="term" value="C:enterobactin synthetase complex"/>
    <property type="evidence" value="ECO:0007669"/>
    <property type="project" value="TreeGrafter"/>
</dbReference>
<dbReference type="InterPro" id="IPR045851">
    <property type="entry name" value="AMP-bd_C_sf"/>
</dbReference>
<dbReference type="RefSeq" id="WP_105041165.1">
    <property type="nucleotide sequence ID" value="NZ_PPSL01000008.1"/>
</dbReference>
<name>A0A2S7SQ60_9BACT</name>
<dbReference type="GO" id="GO:0043041">
    <property type="term" value="P:amino acid activation for nonribosomal peptide biosynthetic process"/>
    <property type="evidence" value="ECO:0007669"/>
    <property type="project" value="TreeGrafter"/>
</dbReference>
<dbReference type="SUPFAM" id="SSF53335">
    <property type="entry name" value="S-adenosyl-L-methionine-dependent methyltransferases"/>
    <property type="match status" value="1"/>
</dbReference>
<protein>
    <submittedName>
        <fullName evidence="5">Non-ribosomal peptide synthetase</fullName>
    </submittedName>
</protein>
<sequence>MISFIPVDFDPFEEERVIEKITFTNEPQREIWLSCIIGGAEANLSYNESVSLKIEGDLHFGSLRKAVTNLVLRHEALRATVSPNGEQLIIYKDLPVDLDLMDISMMGIEDAMAVFQSFLKKEMNELLDIQEGPLFKMFLHKTGNEEYYLTIIKHHIIGDGWSTGIMLEDLSRMYNAYTKGEQITLAPASQISDYASAQLAFKLTKAYKDTENYWLNLYKGDVPVVDVPTDRVRPAGKTYKGHRIDHPITKQMADQLKSVGAKQGASLVTTLLAAFEVLLYKITRQDDLVVGLPASGQAATGLTNVVGHCVNLLPLRTYIDTALPFTGYLKRRKSEVLDAYDHQRLTFGELIKKLYIARDPSRIPLVPVMFNIDMGMDNSVAFDGLKFKLISNPRDYETFEIYLNATGSKDGIIMEWSYNTDLFDADTINAFNDSYEGILNQIIDTPATTIGELAGEEEDNYERSTDEVAVETSEAVVAVEATANDVYIAPDVTLIKLLEEAVIQYADKPAVRFKTVPLTYKQLNEKADQLSTLLMQKGIGKGDIVAISLDRSVEMLVCLLGVLKAGATYLPLDPEYPLDRTRFMLIDSGARLLITAKEYKYKFLGTTKELIIDEVWASLGIYIRQKPKHEINGSDIAYVLYTSGSTGQPKGVKITHTNLANFLLSMQSKPGITEHDRLLAITSISFDIAGLELYLPLISGATLVLAETDATKDGRLLLYLLEKEKITMMQATPSSWQMLLDAEWQQKFPLKMLSGGEALPGDLAEKLLARGSELWNMYGPTETTIWSTLRNIQAGDKQITIGLPINNTTVYVMDEQGKPVRAGKAGELYIGGMGVADGYLNRPELTEEKFVPDTFSNIPDAKLYRTGDLVKMLPDGQLVCLGRIDHQVKIRGHRIELGEIETIATKQPGIKQAVVVAREDVPNDKRIVAYVTLNDKQDNAGNPSWKDRWDTLYETGAENKQNESGDSSNIDGTLLESLENSEELTQQLAEWLHTSVARIKELKAKRIYEIGSGAGQVMFELADGIDYYMATDYAQAAINNISSRLAADDERWKHVKAGVAAADDFSAIGSTQLDLVLINSVAQYFPNTDYMINVVRQAINRLGQGGCLFIGDMQGKNSLEMYHAMDHFPRAADATTLRQFNEVVENRMRIEEEFVADPAFFYLLPQLIPQITGVDVQLRKGQSVNETTKYHYDVWLHVGMPVDVVKPVVSKLWQDLTTVVQVEAMLQANGGKVTEIKHVVNSRTVRDHKLLQLLHSANPGTKVNDIRAEVENAVNGVHPDVFWALGDKHGFKAHVRWTTDGTDGMYDVVFVPVADKLMVPAYTIEGDEGDIHDFARTPIVNNEVRVPQELIETWKHKLNEVLPAYMVPDEFIVLQKFPLTPNAKIDRKALPKPQGRKAQEHGAKRTTLTANEQIVSDIWQDILGLQDLDPADDFFQLGGHSLLAVKVMVSIEKKTGKRLPIATLFNNATIEKLAAQLSDEKPAEVWDSLVPIRTTGTKVPIFLVHGGGMNVLLFKSVVEYFDADQPVYGIQALGFNQKTDVPTTIQAIAKRYVQEIVKAYPSGPYALAGYSLGGFLAFEIARQLKAMDKVVSFLGVMDTYAGNNMYVPSKTSRTVKKIARQFNKIPFYTKSFIDNPKEALEYQLLTVQRRLQKVQTDGPLIPEDTFNEYEAAIYKKYSDALDNYVLTPLDIKIVLFRVKKRVYFLDDLVTLGWDKFALMGVNVYEVPGDHKTFLFPPNSNEFAKVMQQALAKETKK</sequence>
<dbReference type="InterPro" id="IPR001031">
    <property type="entry name" value="Thioesterase"/>
</dbReference>
<gene>
    <name evidence="5" type="ORF">CJD36_020920</name>
</gene>
<dbReference type="SUPFAM" id="SSF56801">
    <property type="entry name" value="Acetyl-CoA synthetase-like"/>
    <property type="match status" value="1"/>
</dbReference>
<dbReference type="FunFam" id="3.40.50.12780:FF:000012">
    <property type="entry name" value="Non-ribosomal peptide synthetase"/>
    <property type="match status" value="1"/>
</dbReference>
<dbReference type="InterPro" id="IPR009081">
    <property type="entry name" value="PP-bd_ACP"/>
</dbReference>
<dbReference type="Gene3D" id="3.40.50.150">
    <property type="entry name" value="Vaccinia Virus protein VP39"/>
    <property type="match status" value="1"/>
</dbReference>
<dbReference type="InterPro" id="IPR029058">
    <property type="entry name" value="AB_hydrolase_fold"/>
</dbReference>
<dbReference type="Proteomes" id="UP000239872">
    <property type="component" value="Unassembled WGS sequence"/>
</dbReference>
<dbReference type="EMBL" id="PPSL01000008">
    <property type="protein sequence ID" value="PQJ09043.1"/>
    <property type="molecule type" value="Genomic_DNA"/>
</dbReference>
<keyword evidence="2" id="KW-0597">Phosphoprotein</keyword>
<dbReference type="SUPFAM" id="SSF47336">
    <property type="entry name" value="ACP-like"/>
    <property type="match status" value="1"/>
</dbReference>
<dbReference type="InterPro" id="IPR020806">
    <property type="entry name" value="PKS_PP-bd"/>
</dbReference>
<dbReference type="PANTHER" id="PTHR45527">
    <property type="entry name" value="NONRIBOSOMAL PEPTIDE SYNTHETASE"/>
    <property type="match status" value="1"/>
</dbReference>
<dbReference type="GO" id="GO:0009403">
    <property type="term" value="P:toxin biosynthetic process"/>
    <property type="evidence" value="ECO:0007669"/>
    <property type="project" value="UniProtKB-ARBA"/>
</dbReference>
<dbReference type="Pfam" id="PF00975">
    <property type="entry name" value="Thioesterase"/>
    <property type="match status" value="1"/>
</dbReference>
<evidence type="ECO:0000259" key="4">
    <source>
        <dbReference type="PROSITE" id="PS50075"/>
    </source>
</evidence>
<dbReference type="InterPro" id="IPR036736">
    <property type="entry name" value="ACP-like_sf"/>
</dbReference>
<keyword evidence="3" id="KW-0677">Repeat</keyword>
<dbReference type="Pfam" id="PF00550">
    <property type="entry name" value="PP-binding"/>
    <property type="match status" value="1"/>
</dbReference>
<dbReference type="Gene3D" id="1.10.1200.10">
    <property type="entry name" value="ACP-like"/>
    <property type="match status" value="1"/>
</dbReference>
<dbReference type="GO" id="GO:0031177">
    <property type="term" value="F:phosphopantetheine binding"/>
    <property type="evidence" value="ECO:0007669"/>
    <property type="project" value="InterPro"/>
</dbReference>
<dbReference type="OrthoDB" id="4317020at2"/>
<dbReference type="FunFam" id="3.40.50.980:FF:000001">
    <property type="entry name" value="Non-ribosomal peptide synthetase"/>
    <property type="match status" value="1"/>
</dbReference>
<dbReference type="Gene3D" id="3.40.50.1820">
    <property type="entry name" value="alpha/beta hydrolase"/>
    <property type="match status" value="1"/>
</dbReference>
<dbReference type="NCBIfam" id="TIGR01733">
    <property type="entry name" value="AA-adenyl-dom"/>
    <property type="match status" value="1"/>
</dbReference>
<dbReference type="SMART" id="SM00823">
    <property type="entry name" value="PKS_PP"/>
    <property type="match status" value="1"/>
</dbReference>
<dbReference type="Gene3D" id="3.30.300.30">
    <property type="match status" value="2"/>
</dbReference>
<dbReference type="GO" id="GO:0047527">
    <property type="term" value="F:2,3-dihydroxybenzoate-serine ligase activity"/>
    <property type="evidence" value="ECO:0007669"/>
    <property type="project" value="TreeGrafter"/>
</dbReference>
<dbReference type="InterPro" id="IPR000873">
    <property type="entry name" value="AMP-dep_synth/lig_dom"/>
</dbReference>
<dbReference type="SUPFAM" id="SSF53474">
    <property type="entry name" value="alpha/beta-Hydrolases"/>
    <property type="match status" value="1"/>
</dbReference>
<dbReference type="SUPFAM" id="SSF52777">
    <property type="entry name" value="CoA-dependent acyltransferases"/>
    <property type="match status" value="2"/>
</dbReference>
<dbReference type="InterPro" id="IPR029063">
    <property type="entry name" value="SAM-dependent_MTases_sf"/>
</dbReference>
<dbReference type="InterPro" id="IPR013217">
    <property type="entry name" value="Methyltransf_12"/>
</dbReference>
<dbReference type="Pfam" id="PF00501">
    <property type="entry name" value="AMP-binding"/>
    <property type="match status" value="1"/>
</dbReference>
<evidence type="ECO:0000256" key="3">
    <source>
        <dbReference type="ARBA" id="ARBA00022737"/>
    </source>
</evidence>
<dbReference type="Pfam" id="PF00668">
    <property type="entry name" value="Condensation"/>
    <property type="match status" value="1"/>
</dbReference>
<evidence type="ECO:0000313" key="5">
    <source>
        <dbReference type="EMBL" id="PQJ09043.1"/>
    </source>
</evidence>
<organism evidence="5 6">
    <name type="scientific">Flavipsychrobacter stenotrophus</name>
    <dbReference type="NCBI Taxonomy" id="2077091"/>
    <lineage>
        <taxon>Bacteria</taxon>
        <taxon>Pseudomonadati</taxon>
        <taxon>Bacteroidota</taxon>
        <taxon>Chitinophagia</taxon>
        <taxon>Chitinophagales</taxon>
        <taxon>Chitinophagaceae</taxon>
        <taxon>Flavipsychrobacter</taxon>
    </lineage>
</organism>
<dbReference type="CDD" id="cd19531">
    <property type="entry name" value="LCL_NRPS-like"/>
    <property type="match status" value="1"/>
</dbReference>
<dbReference type="Gene3D" id="3.30.559.30">
    <property type="entry name" value="Nonribosomal peptide synthetase, condensation domain"/>
    <property type="match status" value="1"/>
</dbReference>
<feature type="domain" description="Carrier" evidence="4">
    <location>
        <begin position="1406"/>
        <end position="1481"/>
    </location>
</feature>
<keyword evidence="6" id="KW-1185">Reference proteome</keyword>
<dbReference type="PROSITE" id="PS00455">
    <property type="entry name" value="AMP_BINDING"/>
    <property type="match status" value="1"/>
</dbReference>
<dbReference type="PROSITE" id="PS50075">
    <property type="entry name" value="CARRIER"/>
    <property type="match status" value="1"/>
</dbReference>
<dbReference type="InterPro" id="IPR010071">
    <property type="entry name" value="AA_adenyl_dom"/>
</dbReference>
<dbReference type="Gene3D" id="2.30.38.10">
    <property type="entry name" value="Luciferase, Domain 3"/>
    <property type="match status" value="1"/>
</dbReference>
<evidence type="ECO:0000256" key="2">
    <source>
        <dbReference type="ARBA" id="ARBA00022553"/>
    </source>
</evidence>
<accession>A0A2S7SQ60</accession>
<dbReference type="Pfam" id="PF08242">
    <property type="entry name" value="Methyltransf_12"/>
    <property type="match status" value="1"/>
</dbReference>